<sequence length="1572" mass="173133">MSRIIHQVRMTVDLSSTSDSSNIGLTSTASEAAQHRMKMTQLRKEFLSNPGVCRGAHQLDTLTAPSGPTASLTDSINNPGVFKASFAFVRQFDTDSQGSDPKPMKPCSSVSRPSFVHSGPLETKDITATLENNNYISSRLSTQNTTNTALILTPVMTSSVPKGRSLSLVDIEHANECATSTALTPPGSKVHVDSMNIESPNTLSQHMFANRSCATCIADWSTACHDSHRSATELVSSYSPITLHSLSSSPALRHVVTSTSCLPVGSLCVPMSHHPSRAYSNETIGRMHQLPYQPMRQFSSSSPRSTNHGSAYDSRSALSGSKKLSFPVHTEDIEEVAECFSSSMAQDRGNINRQNGQHSSGQEMDNQLHKMHATLKDFNAHLSQIDSTLGRMQSCGSLNQYLGSTADVDPDPDSTEPMWNPRHTPSPPSSDHNQSLHTAIDHLSSRSDVGKSFECDTGIVTAHRTTDTGHRTATLSSSLGASLSTLSSSVWSSLSPSVTPANGNTFPAQVPNSTTMRKKVTNNAHAKVKKWTDDLGPSAVLHPSAANPQVTQTTGTMNHPTSEKTREFQYSKFDIESWARENQAGALHFVDSSSSSRSYDSGRPTPQSNNGFRPVTGPTEQLPSYETLGRQLESSNRFYRPSTNGTIGKSRHNRVSNAHLSHNASRTASQPSLTADGSGHNPNRTAYSITVVSPTDQRRVIHSSKSFSTSRLPIEDSVSSPPSSGSRSPERPYSSPSFSGSGHSSSPSASNYSADSSRSDSDSPQIVHTSSVNSLIGHLDRLLRTGQEHQARSVIGRLLDTPRSRRKLDCMVAELTSRSCVLDNEQLRMRQSSHRIPNSSSHASVASGHWLDENYKNDKSPTGSLLRLANSLISASPHHPGSRSAKRGSFTSLQSHVRKHDSEYDLSTPNLSDRTRHRSNALASTPSTQPSRSSRIGSVSSLGRRRILWSVDDMVEQPLPAMRPPPRPTPPSRPKVTVMPTEQTLNHLDNQASEIASSFTYTSFTELVRALINDMTDEVHIIRSLFTWLVTLDIQSNEFDPVAPADSLIGMLRRIRCGQLSRNHLLHKLCRFAGIHCQFITGYSKGSAYRPGMPMKNNHLFYCAWLAVHVANGWRFVNVDCAVLGPTERGYCCSASGRSESLLLTDANFPMATVDEFFFLTDPEQYIFHSFPDHKIWQLLRKPITLERFVRLPLLRSAFFNANLSLKKNYGDCLTTTNGQVSIKLLMPHFVGISCSLENCADHSVLRGLCLVEVLHTTDVVRIHVAPSQPGTYYFHVYVAPDWRVEDCRHLACSFQILCAEHNYSRLVVMGRLPEVGFLGPTPAARTLGVSMCAERSPSGGRALFVHTSSEPLRIPFAIAPGLKICHQLKSFDRPGHQMVDCDSYALLQMRTPKSNSHGPMVNAYYQIRMPIEGFYYLTIYASSNADSDTDHLECVYRILIDVRKTRGSPTAISAFPRQTFWWVQCRLLEPLCQRLSVNRQYTFRLDAPQYDSVAVVINEADWHFLSPTSPAGRWIGKISVGEFLGQLSIFARFARGPDGFRNPLTSSKDEPDDAVEEDDAYVKLLDYLLVE</sequence>
<organism evidence="3 4">
    <name type="scientific">Fasciola gigantica</name>
    <name type="common">Giant liver fluke</name>
    <dbReference type="NCBI Taxonomy" id="46835"/>
    <lineage>
        <taxon>Eukaryota</taxon>
        <taxon>Metazoa</taxon>
        <taxon>Spiralia</taxon>
        <taxon>Lophotrochozoa</taxon>
        <taxon>Platyhelminthes</taxon>
        <taxon>Trematoda</taxon>
        <taxon>Digenea</taxon>
        <taxon>Plagiorchiida</taxon>
        <taxon>Echinostomata</taxon>
        <taxon>Echinostomatoidea</taxon>
        <taxon>Fasciolidae</taxon>
        <taxon>Fasciola</taxon>
    </lineage>
</organism>
<feature type="region of interest" description="Disordered" evidence="1">
    <location>
        <begin position="94"/>
        <end position="118"/>
    </location>
</feature>
<proteinExistence type="predicted"/>
<dbReference type="EMBL" id="SUNJ01007175">
    <property type="protein sequence ID" value="TPP62201.1"/>
    <property type="molecule type" value="Genomic_DNA"/>
</dbReference>
<keyword evidence="4" id="KW-1185">Reference proteome</keyword>
<evidence type="ECO:0000256" key="1">
    <source>
        <dbReference type="SAM" id="MobiDB-lite"/>
    </source>
</evidence>
<name>A0A504YPG5_FASGI</name>
<dbReference type="PANTHER" id="PTHR47020:SF1">
    <property type="entry name" value="HILLARIN"/>
    <property type="match status" value="1"/>
</dbReference>
<feature type="region of interest" description="Disordered" evidence="1">
    <location>
        <begin position="402"/>
        <end position="435"/>
    </location>
</feature>
<dbReference type="PANTHER" id="PTHR47020">
    <property type="entry name" value="HILLARIN"/>
    <property type="match status" value="1"/>
</dbReference>
<feature type="compositionally biased region" description="Polar residues" evidence="1">
    <location>
        <begin position="655"/>
        <end position="695"/>
    </location>
</feature>
<feature type="compositionally biased region" description="Pro residues" evidence="1">
    <location>
        <begin position="961"/>
        <end position="973"/>
    </location>
</feature>
<comment type="caution">
    <text evidence="3">The sequence shown here is derived from an EMBL/GenBank/DDBJ whole genome shotgun (WGS) entry which is preliminary data.</text>
</comment>
<dbReference type="InterPro" id="IPR053041">
    <property type="entry name" value="Transglut-like_Superfamily_Mod"/>
</dbReference>
<evidence type="ECO:0000259" key="2">
    <source>
        <dbReference type="Pfam" id="PF23265"/>
    </source>
</evidence>
<dbReference type="Proteomes" id="UP000316759">
    <property type="component" value="Unassembled WGS sequence"/>
</dbReference>
<dbReference type="STRING" id="46835.A0A504YPG5"/>
<feature type="region of interest" description="Disordered" evidence="1">
    <location>
        <begin position="295"/>
        <end position="317"/>
    </location>
</feature>
<feature type="region of interest" description="Disordered" evidence="1">
    <location>
        <begin position="874"/>
        <end position="939"/>
    </location>
</feature>
<gene>
    <name evidence="3" type="ORF">FGIG_08529</name>
</gene>
<accession>A0A504YPG5</accession>
<feature type="compositionally biased region" description="Low complexity" evidence="1">
    <location>
        <begin position="924"/>
        <end position="939"/>
    </location>
</feature>
<dbReference type="InterPro" id="IPR038765">
    <property type="entry name" value="Papain-like_cys_pep_sf"/>
</dbReference>
<feature type="compositionally biased region" description="Polar residues" evidence="1">
    <location>
        <begin position="296"/>
        <end position="309"/>
    </location>
</feature>
<feature type="region of interest" description="Disordered" evidence="1">
    <location>
        <begin position="957"/>
        <end position="977"/>
    </location>
</feature>
<evidence type="ECO:0000313" key="4">
    <source>
        <dbReference type="Proteomes" id="UP000316759"/>
    </source>
</evidence>
<reference evidence="3 4" key="1">
    <citation type="submission" date="2019-04" db="EMBL/GenBank/DDBJ databases">
        <title>Annotation for the trematode Fasciola gigantica.</title>
        <authorList>
            <person name="Choi Y.-J."/>
        </authorList>
    </citation>
    <scope>NUCLEOTIDE SEQUENCE [LARGE SCALE GENOMIC DNA]</scope>
    <source>
        <strain evidence="3">Uganda_cow_1</strain>
    </source>
</reference>
<evidence type="ECO:0000313" key="3">
    <source>
        <dbReference type="EMBL" id="TPP62201.1"/>
    </source>
</evidence>
<dbReference type="Pfam" id="PF23265">
    <property type="entry name" value="Ig-like_KY"/>
    <property type="match status" value="1"/>
</dbReference>
<feature type="compositionally biased region" description="Polar residues" evidence="1">
    <location>
        <begin position="632"/>
        <end position="647"/>
    </location>
</feature>
<dbReference type="SUPFAM" id="SSF54001">
    <property type="entry name" value="Cysteine proteinases"/>
    <property type="match status" value="1"/>
</dbReference>
<dbReference type="InterPro" id="IPR056564">
    <property type="entry name" value="Ig-like_KY"/>
</dbReference>
<feature type="compositionally biased region" description="Low complexity" evidence="1">
    <location>
        <begin position="717"/>
        <end position="756"/>
    </location>
</feature>
<feature type="compositionally biased region" description="Low complexity" evidence="1">
    <location>
        <begin position="591"/>
        <end position="601"/>
    </location>
</feature>
<feature type="region of interest" description="Disordered" evidence="1">
    <location>
        <begin position="590"/>
        <end position="768"/>
    </location>
</feature>
<dbReference type="OrthoDB" id="6129702at2759"/>
<protein>
    <submittedName>
        <fullName evidence="3">Protein KRI1 protein</fullName>
    </submittedName>
</protein>
<feature type="domain" description="KY-like immunoglobulin-like" evidence="2">
    <location>
        <begin position="1186"/>
        <end position="1302"/>
    </location>
</feature>